<dbReference type="EMBL" id="JBHLUH010000060">
    <property type="protein sequence ID" value="MFC0531411.1"/>
    <property type="molecule type" value="Genomic_DNA"/>
</dbReference>
<feature type="region of interest" description="Disordered" evidence="1">
    <location>
        <begin position="1"/>
        <end position="31"/>
    </location>
</feature>
<reference evidence="2 3" key="1">
    <citation type="submission" date="2024-09" db="EMBL/GenBank/DDBJ databases">
        <authorList>
            <person name="Sun Q."/>
            <person name="Mori K."/>
        </authorList>
    </citation>
    <scope>NUCLEOTIDE SEQUENCE [LARGE SCALE GENOMIC DNA]</scope>
    <source>
        <strain evidence="2 3">TBRC 3947</strain>
    </source>
</reference>
<name>A0ABV6M9L2_9ACTN</name>
<keyword evidence="3" id="KW-1185">Reference proteome</keyword>
<comment type="caution">
    <text evidence="2">The sequence shown here is derived from an EMBL/GenBank/DDBJ whole genome shotgun (WGS) entry which is preliminary data.</text>
</comment>
<dbReference type="RefSeq" id="WP_377255791.1">
    <property type="nucleotide sequence ID" value="NZ_JBHLUH010000060.1"/>
</dbReference>
<accession>A0ABV6M9L2</accession>
<evidence type="ECO:0000313" key="3">
    <source>
        <dbReference type="Proteomes" id="UP001589867"/>
    </source>
</evidence>
<dbReference type="Proteomes" id="UP001589867">
    <property type="component" value="Unassembled WGS sequence"/>
</dbReference>
<dbReference type="Gene3D" id="3.30.70.2450">
    <property type="match status" value="1"/>
</dbReference>
<protein>
    <submittedName>
        <fullName evidence="2">Uncharacterized protein</fullName>
    </submittedName>
</protein>
<organism evidence="2 3">
    <name type="scientific">Phytohabitans kaempferiae</name>
    <dbReference type="NCBI Taxonomy" id="1620943"/>
    <lineage>
        <taxon>Bacteria</taxon>
        <taxon>Bacillati</taxon>
        <taxon>Actinomycetota</taxon>
        <taxon>Actinomycetes</taxon>
        <taxon>Micromonosporales</taxon>
        <taxon>Micromonosporaceae</taxon>
    </lineage>
</organism>
<evidence type="ECO:0000256" key="1">
    <source>
        <dbReference type="SAM" id="MobiDB-lite"/>
    </source>
</evidence>
<feature type="compositionally biased region" description="Basic and acidic residues" evidence="1">
    <location>
        <begin position="19"/>
        <end position="31"/>
    </location>
</feature>
<proteinExistence type="predicted"/>
<sequence>MRRNPAHQAPDALAAPKTITEHPDAGKTTKRDLYVHGLGVSRLSTVEFDGPPRQVEPLTVDELQDSIRRVSGTDVTITTMSSGTR</sequence>
<gene>
    <name evidence="2" type="ORF">ACFFIA_27585</name>
</gene>
<evidence type="ECO:0000313" key="2">
    <source>
        <dbReference type="EMBL" id="MFC0531411.1"/>
    </source>
</evidence>